<proteinExistence type="inferred from homology"/>
<keyword evidence="3" id="KW-0547">Nucleotide-binding</keyword>
<dbReference type="Proteomes" id="UP000269692">
    <property type="component" value="Unassembled WGS sequence"/>
</dbReference>
<dbReference type="GO" id="GO:0006829">
    <property type="term" value="P:zinc ion transport"/>
    <property type="evidence" value="ECO:0007669"/>
    <property type="project" value="UniProtKB-KW"/>
</dbReference>
<dbReference type="InterPro" id="IPR027417">
    <property type="entry name" value="P-loop_NTPase"/>
</dbReference>
<dbReference type="InterPro" id="IPR050153">
    <property type="entry name" value="Metal_Ion_Import_ABC"/>
</dbReference>
<dbReference type="PANTHER" id="PTHR42734:SF5">
    <property type="entry name" value="IRON TRANSPORT SYSTEM ATP-BINDING PROTEIN HI_0361-RELATED"/>
    <property type="match status" value="1"/>
</dbReference>
<dbReference type="SUPFAM" id="SSF52540">
    <property type="entry name" value="P-loop containing nucleoside triphosphate hydrolases"/>
    <property type="match status" value="1"/>
</dbReference>
<name>A0A3L7AFA3_9HYPH</name>
<dbReference type="OrthoDB" id="9806726at2"/>
<dbReference type="InterPro" id="IPR047748">
    <property type="entry name" value="AztA-like"/>
</dbReference>
<dbReference type="NCBIfam" id="NF040873">
    <property type="entry name" value="AztA"/>
    <property type="match status" value="1"/>
</dbReference>
<organism evidence="8 9">
    <name type="scientific">Xanthobacter tagetidis</name>
    <dbReference type="NCBI Taxonomy" id="60216"/>
    <lineage>
        <taxon>Bacteria</taxon>
        <taxon>Pseudomonadati</taxon>
        <taxon>Pseudomonadota</taxon>
        <taxon>Alphaproteobacteria</taxon>
        <taxon>Hyphomicrobiales</taxon>
        <taxon>Xanthobacteraceae</taxon>
        <taxon>Xanthobacter</taxon>
    </lineage>
</organism>
<comment type="caution">
    <text evidence="8">The sequence shown here is derived from an EMBL/GenBank/DDBJ whole genome shotgun (WGS) entry which is preliminary data.</text>
</comment>
<dbReference type="PANTHER" id="PTHR42734">
    <property type="entry name" value="METAL TRANSPORT SYSTEM ATP-BINDING PROTEIN TM_0124-RELATED"/>
    <property type="match status" value="1"/>
</dbReference>
<evidence type="ECO:0000256" key="5">
    <source>
        <dbReference type="ARBA" id="ARBA00022906"/>
    </source>
</evidence>
<dbReference type="SMART" id="SM00382">
    <property type="entry name" value="AAA"/>
    <property type="match status" value="1"/>
</dbReference>
<keyword evidence="5" id="KW-0864">Zinc transport</keyword>
<keyword evidence="2" id="KW-0813">Transport</keyword>
<evidence type="ECO:0000256" key="1">
    <source>
        <dbReference type="ARBA" id="ARBA00005417"/>
    </source>
</evidence>
<evidence type="ECO:0000256" key="6">
    <source>
        <dbReference type="ARBA" id="ARBA00023065"/>
    </source>
</evidence>
<dbReference type="InterPro" id="IPR003439">
    <property type="entry name" value="ABC_transporter-like_ATP-bd"/>
</dbReference>
<keyword evidence="5" id="KW-0862">Zinc</keyword>
<dbReference type="AlphaFoldDB" id="A0A3L7AFA3"/>
<accession>A0A3L7AFA3</accession>
<dbReference type="GO" id="GO:0005524">
    <property type="term" value="F:ATP binding"/>
    <property type="evidence" value="ECO:0007669"/>
    <property type="project" value="UniProtKB-KW"/>
</dbReference>
<dbReference type="PROSITE" id="PS50893">
    <property type="entry name" value="ABC_TRANSPORTER_2"/>
    <property type="match status" value="1"/>
</dbReference>
<keyword evidence="6" id="KW-0406">Ion transport</keyword>
<evidence type="ECO:0000259" key="7">
    <source>
        <dbReference type="PROSITE" id="PS50893"/>
    </source>
</evidence>
<sequence length="254" mass="27171">MSAPADASAKAQIAFSDLTLGYERHPAVHHLSGTVHEGTLLAVCGPNGAGKSTLLKGITGALRPLGGGIDLKGLSTRDIAYLPQGAEIDRSFPISVFDMVAMGLWRRAGLFGGIGAKDRERIEAALAAVGLQGFETRPIGTLSGGQMQRTLFARLLLQDARLILLDEPFTALDASTVADLVALVGRWHREGRTVMAVLHDFEMVRQTFPQTLLLARGPVAWGPTRDALSPENLLKARRMGEAWHQDATSCTRAA</sequence>
<keyword evidence="9" id="KW-1185">Reference proteome</keyword>
<evidence type="ECO:0000256" key="2">
    <source>
        <dbReference type="ARBA" id="ARBA00022448"/>
    </source>
</evidence>
<protein>
    <submittedName>
        <fullName evidence="8">ABC transporter ATP-binding protein</fullName>
    </submittedName>
</protein>
<dbReference type="Gene3D" id="3.40.50.300">
    <property type="entry name" value="P-loop containing nucleotide triphosphate hydrolases"/>
    <property type="match status" value="1"/>
</dbReference>
<comment type="similarity">
    <text evidence="1">Belongs to the ABC transporter superfamily.</text>
</comment>
<dbReference type="InterPro" id="IPR003593">
    <property type="entry name" value="AAA+_ATPase"/>
</dbReference>
<dbReference type="CDD" id="cd03235">
    <property type="entry name" value="ABC_Metallic_Cations"/>
    <property type="match status" value="1"/>
</dbReference>
<evidence type="ECO:0000313" key="8">
    <source>
        <dbReference type="EMBL" id="RLP78388.1"/>
    </source>
</evidence>
<dbReference type="RefSeq" id="WP_121623441.1">
    <property type="nucleotide sequence ID" value="NZ_JACIIW010000001.1"/>
</dbReference>
<dbReference type="EMBL" id="RCTF01000008">
    <property type="protein sequence ID" value="RLP78388.1"/>
    <property type="molecule type" value="Genomic_DNA"/>
</dbReference>
<reference evidence="8 9" key="1">
    <citation type="submission" date="2018-10" db="EMBL/GenBank/DDBJ databases">
        <title>Xanthobacter tagetidis genome sequencing and assembly.</title>
        <authorList>
            <person name="Maclea K.S."/>
            <person name="Goen A.E."/>
            <person name="Fatima S.A."/>
        </authorList>
    </citation>
    <scope>NUCLEOTIDE SEQUENCE [LARGE SCALE GENOMIC DNA]</scope>
    <source>
        <strain evidence="8 9">ATCC 700314</strain>
    </source>
</reference>
<dbReference type="Pfam" id="PF00005">
    <property type="entry name" value="ABC_tran"/>
    <property type="match status" value="1"/>
</dbReference>
<evidence type="ECO:0000256" key="3">
    <source>
        <dbReference type="ARBA" id="ARBA00022741"/>
    </source>
</evidence>
<feature type="domain" description="ABC transporter" evidence="7">
    <location>
        <begin position="13"/>
        <end position="241"/>
    </location>
</feature>
<keyword evidence="4 8" id="KW-0067">ATP-binding</keyword>
<gene>
    <name evidence="8" type="ORF">D9R14_11300</name>
</gene>
<dbReference type="GO" id="GO:0016887">
    <property type="term" value="F:ATP hydrolysis activity"/>
    <property type="evidence" value="ECO:0007669"/>
    <property type="project" value="InterPro"/>
</dbReference>
<evidence type="ECO:0000256" key="4">
    <source>
        <dbReference type="ARBA" id="ARBA00022840"/>
    </source>
</evidence>
<evidence type="ECO:0000313" key="9">
    <source>
        <dbReference type="Proteomes" id="UP000269692"/>
    </source>
</evidence>